<keyword evidence="4" id="KW-1185">Reference proteome</keyword>
<dbReference type="KEGG" id="bhan:CGC63_13460"/>
<feature type="domain" description="CRISPR associated protein Cas6 C-terminal" evidence="2">
    <location>
        <begin position="120"/>
        <end position="238"/>
    </location>
</feature>
<comment type="caution">
    <text evidence="3">The sequence shown here is derived from an EMBL/GenBank/DDBJ whole genome shotgun (WGS) entry which is preliminary data.</text>
</comment>
<proteinExistence type="predicted"/>
<evidence type="ECO:0000313" key="4">
    <source>
        <dbReference type="Proteomes" id="UP000003755"/>
    </source>
</evidence>
<accession>C9L3W6</accession>
<sequence length="240" mass="27950">MFQLKLDFTLEKPELPLELDRLLVSFIKASTSNYSTELYESLYDKTKSVIKPFAFSYYLPGGRFKDDKILLQETRFSMFFSNADLAQMILFFNSFKMMKFQHYPIKNNSMTLTSVRTRKLREIKETEVIIKLQSSLIVRRHEVETNKDYYYTCDDSEFENVLKENINFFLQKLSIPISTDGFGILPIKGKKIVVNVFGRKVDASIGVYKLCGSPELLNLLYQAGMGTRRSEGHGKFEIIW</sequence>
<dbReference type="EMBL" id="ABYU02000004">
    <property type="protein sequence ID" value="EEX23205.1"/>
    <property type="molecule type" value="Genomic_DNA"/>
</dbReference>
<gene>
    <name evidence="3" type="primary">cas6</name>
    <name evidence="3" type="ORF">BLAHAN_04053</name>
</gene>
<organism evidence="3 4">
    <name type="scientific">Blautia hansenii DSM 20583</name>
    <dbReference type="NCBI Taxonomy" id="537007"/>
    <lineage>
        <taxon>Bacteria</taxon>
        <taxon>Bacillati</taxon>
        <taxon>Bacillota</taxon>
        <taxon>Clostridia</taxon>
        <taxon>Lachnospirales</taxon>
        <taxon>Lachnospiraceae</taxon>
        <taxon>Blautia</taxon>
    </lineage>
</organism>
<keyword evidence="1" id="KW-0051">Antiviral defense</keyword>
<evidence type="ECO:0000256" key="1">
    <source>
        <dbReference type="ARBA" id="ARBA00023118"/>
    </source>
</evidence>
<dbReference type="EC" id="3.1.-.-" evidence="3"/>
<dbReference type="CDD" id="cd21140">
    <property type="entry name" value="Cas6_I-like"/>
    <property type="match status" value="1"/>
</dbReference>
<name>C9L3W6_BLAHA</name>
<dbReference type="eggNOG" id="COG1583">
    <property type="taxonomic scope" value="Bacteria"/>
</dbReference>
<evidence type="ECO:0000313" key="3">
    <source>
        <dbReference type="EMBL" id="EEX23205.1"/>
    </source>
</evidence>
<dbReference type="Gene3D" id="3.30.70.1900">
    <property type="match status" value="1"/>
</dbReference>
<dbReference type="InterPro" id="IPR049435">
    <property type="entry name" value="Cas_Cas6_C"/>
</dbReference>
<dbReference type="STRING" id="537007.BLAHAN_04053"/>
<dbReference type="GO" id="GO:0051607">
    <property type="term" value="P:defense response to virus"/>
    <property type="evidence" value="ECO:0007669"/>
    <property type="project" value="UniProtKB-KW"/>
</dbReference>
<dbReference type="Pfam" id="PF01881">
    <property type="entry name" value="Cas_Cas6_C"/>
    <property type="match status" value="1"/>
</dbReference>
<dbReference type="GO" id="GO:0016788">
    <property type="term" value="F:hydrolase activity, acting on ester bonds"/>
    <property type="evidence" value="ECO:0007669"/>
    <property type="project" value="InterPro"/>
</dbReference>
<dbReference type="InterPro" id="IPR010156">
    <property type="entry name" value="CRISPR-assoc_prot_Cas6"/>
</dbReference>
<dbReference type="AlphaFoldDB" id="C9L3W6"/>
<dbReference type="InterPro" id="IPR045747">
    <property type="entry name" value="CRISPR-assoc_prot_Cas6_N_sf"/>
</dbReference>
<dbReference type="Proteomes" id="UP000003755">
    <property type="component" value="Unassembled WGS sequence"/>
</dbReference>
<dbReference type="Gene3D" id="3.30.70.1890">
    <property type="match status" value="1"/>
</dbReference>
<dbReference type="RefSeq" id="WP_003019332.1">
    <property type="nucleotide sequence ID" value="NZ_CP022413.2"/>
</dbReference>
<keyword evidence="3" id="KW-0378">Hydrolase</keyword>
<evidence type="ECO:0000259" key="2">
    <source>
        <dbReference type="Pfam" id="PF01881"/>
    </source>
</evidence>
<reference evidence="3" key="1">
    <citation type="submission" date="2009-09" db="EMBL/GenBank/DDBJ databases">
        <authorList>
            <person name="Weinstock G."/>
            <person name="Sodergren E."/>
            <person name="Clifton S."/>
            <person name="Fulton L."/>
            <person name="Fulton B."/>
            <person name="Courtney L."/>
            <person name="Fronick C."/>
            <person name="Harrison M."/>
            <person name="Strong C."/>
            <person name="Farmer C."/>
            <person name="Delahaunty K."/>
            <person name="Markovic C."/>
            <person name="Hall O."/>
            <person name="Minx P."/>
            <person name="Tomlinson C."/>
            <person name="Mitreva M."/>
            <person name="Nelson J."/>
            <person name="Hou S."/>
            <person name="Wollam A."/>
            <person name="Pepin K.H."/>
            <person name="Johnson M."/>
            <person name="Bhonagiri V."/>
            <person name="Nash W.E."/>
            <person name="Warren W."/>
            <person name="Chinwalla A."/>
            <person name="Mardis E.R."/>
            <person name="Wilson R.K."/>
        </authorList>
    </citation>
    <scope>NUCLEOTIDE SEQUENCE [LARGE SCALE GENOMIC DNA]</scope>
    <source>
        <strain evidence="3">DSM 20583</strain>
    </source>
</reference>
<dbReference type="PANTHER" id="PTHR36984">
    <property type="entry name" value="CRISPR-ASSOCIATED ENDORIBONUCLEASE CAS6 1"/>
    <property type="match status" value="1"/>
</dbReference>
<dbReference type="NCBIfam" id="TIGR01877">
    <property type="entry name" value="cas_cas6"/>
    <property type="match status" value="1"/>
</dbReference>
<protein>
    <submittedName>
        <fullName evidence="3">CRISPR-associated endoribonuclease Cas6</fullName>
        <ecNumber evidence="3">3.1.-.-</ecNumber>
    </submittedName>
</protein>
<dbReference type="HOGENOM" id="CLU_090947_1_1_9"/>
<dbReference type="PANTHER" id="PTHR36984:SF3">
    <property type="entry name" value="CRISPR-ASSOCIATED ENDORIBONUCLEASE CAS6"/>
    <property type="match status" value="1"/>
</dbReference>